<keyword evidence="8 9" id="KW-0143">Chaperone</keyword>
<feature type="region of interest" description="Disordered" evidence="10">
    <location>
        <begin position="141"/>
        <end position="178"/>
    </location>
</feature>
<accession>A0ABN9RHR6</accession>
<evidence type="ECO:0000256" key="10">
    <source>
        <dbReference type="SAM" id="MobiDB-lite"/>
    </source>
</evidence>
<evidence type="ECO:0000256" key="4">
    <source>
        <dbReference type="ARBA" id="ARBA00022734"/>
    </source>
</evidence>
<dbReference type="Pfam" id="PF00262">
    <property type="entry name" value="Calreticulin"/>
    <property type="match status" value="1"/>
</dbReference>
<evidence type="ECO:0000313" key="11">
    <source>
        <dbReference type="EMBL" id="CAK0818148.1"/>
    </source>
</evidence>
<keyword evidence="4" id="KW-0430">Lectin</keyword>
<dbReference type="SUPFAM" id="SSF49899">
    <property type="entry name" value="Concanavalin A-like lectins/glucanases"/>
    <property type="match status" value="1"/>
</dbReference>
<name>A0ABN9RHR6_9DINO</name>
<feature type="non-terminal residue" evidence="11">
    <location>
        <position position="301"/>
    </location>
</feature>
<protein>
    <recommendedName>
        <fullName evidence="13">Calreticulin</fullName>
    </recommendedName>
</protein>
<dbReference type="Gene3D" id="2.10.250.10">
    <property type="entry name" value="Calreticulin/calnexin, P domain"/>
    <property type="match status" value="1"/>
</dbReference>
<gene>
    <name evidence="11" type="ORF">PCOR1329_LOCUS20508</name>
</gene>
<dbReference type="InterPro" id="IPR013320">
    <property type="entry name" value="ConA-like_dom_sf"/>
</dbReference>
<sequence length="301" mass="34391">MEPSIPRPLEGWRDRWVEKVEKVEGVECEGPKRSSDRRAIAGVEGSRDRGFEELTIQHQVKYEKDVGCGGGYMKSGLELDDLTTTHLIFHHEGINVLEKSDLSYKWGEDAGISHLRRMVLKRYNSVRVEFDEEQIVKGFIKKDGGLKPEEAPDPDDKEPADWVDSSMMDDPEEKKPDDWVEEKRIVDESAAKLDNWDDEEDGEWEAPMEDDPAYKGNWIVKGTESLAYKGIWEAKKNIVHSYADFGFLEFHLWQVKGGTVVDIIILCDDVAEADAFAKKWRAVNEVDTAKNNDEDEAKKAE</sequence>
<reference evidence="11" key="1">
    <citation type="submission" date="2023-10" db="EMBL/GenBank/DDBJ databases">
        <authorList>
            <person name="Chen Y."/>
            <person name="Shah S."/>
            <person name="Dougan E. K."/>
            <person name="Thang M."/>
            <person name="Chan C."/>
        </authorList>
    </citation>
    <scope>NUCLEOTIDE SEQUENCE [LARGE SCALE GENOMIC DNA]</scope>
</reference>
<evidence type="ECO:0000256" key="3">
    <source>
        <dbReference type="ARBA" id="ARBA00022723"/>
    </source>
</evidence>
<evidence type="ECO:0000256" key="1">
    <source>
        <dbReference type="ARBA" id="ARBA00004240"/>
    </source>
</evidence>
<evidence type="ECO:0008006" key="13">
    <source>
        <dbReference type="Google" id="ProtNLM"/>
    </source>
</evidence>
<keyword evidence="6" id="KW-0862">Zinc</keyword>
<evidence type="ECO:0000256" key="9">
    <source>
        <dbReference type="RuleBase" id="RU362126"/>
    </source>
</evidence>
<dbReference type="InterPro" id="IPR009033">
    <property type="entry name" value="Calreticulin/calnexin_P_dom_sf"/>
</dbReference>
<evidence type="ECO:0000256" key="5">
    <source>
        <dbReference type="ARBA" id="ARBA00022824"/>
    </source>
</evidence>
<evidence type="ECO:0000256" key="7">
    <source>
        <dbReference type="ARBA" id="ARBA00022837"/>
    </source>
</evidence>
<proteinExistence type="inferred from homology"/>
<dbReference type="Proteomes" id="UP001189429">
    <property type="component" value="Unassembled WGS sequence"/>
</dbReference>
<evidence type="ECO:0000256" key="6">
    <source>
        <dbReference type="ARBA" id="ARBA00022833"/>
    </source>
</evidence>
<dbReference type="SUPFAM" id="SSF63887">
    <property type="entry name" value="P-domain of calnexin/calreticulin"/>
    <property type="match status" value="1"/>
</dbReference>
<dbReference type="PANTHER" id="PTHR11073">
    <property type="entry name" value="CALRETICULIN AND CALNEXIN"/>
    <property type="match status" value="1"/>
</dbReference>
<dbReference type="Gene3D" id="2.60.120.200">
    <property type="match status" value="1"/>
</dbReference>
<feature type="compositionally biased region" description="Basic and acidic residues" evidence="10">
    <location>
        <begin position="141"/>
        <end position="150"/>
    </location>
</feature>
<keyword evidence="5 9" id="KW-0256">Endoplasmic reticulum</keyword>
<keyword evidence="7" id="KW-0106">Calcium</keyword>
<dbReference type="EMBL" id="CAUYUJ010006665">
    <property type="protein sequence ID" value="CAK0818148.1"/>
    <property type="molecule type" value="Genomic_DNA"/>
</dbReference>
<comment type="caution">
    <text evidence="11">The sequence shown here is derived from an EMBL/GenBank/DDBJ whole genome shotgun (WGS) entry which is preliminary data.</text>
</comment>
<comment type="similarity">
    <text evidence="2 9">Belongs to the calreticulin family.</text>
</comment>
<comment type="subcellular location">
    <subcellularLocation>
        <location evidence="1">Endoplasmic reticulum</location>
    </subcellularLocation>
</comment>
<keyword evidence="3" id="KW-0479">Metal-binding</keyword>
<evidence type="ECO:0000256" key="8">
    <source>
        <dbReference type="ARBA" id="ARBA00023186"/>
    </source>
</evidence>
<evidence type="ECO:0000313" key="12">
    <source>
        <dbReference type="Proteomes" id="UP001189429"/>
    </source>
</evidence>
<dbReference type="PANTHER" id="PTHR11073:SF2">
    <property type="entry name" value="CALRETICULIN"/>
    <property type="match status" value="1"/>
</dbReference>
<dbReference type="InterPro" id="IPR001580">
    <property type="entry name" value="Calret/calnex"/>
</dbReference>
<keyword evidence="12" id="KW-1185">Reference proteome</keyword>
<organism evidence="11 12">
    <name type="scientific">Prorocentrum cordatum</name>
    <dbReference type="NCBI Taxonomy" id="2364126"/>
    <lineage>
        <taxon>Eukaryota</taxon>
        <taxon>Sar</taxon>
        <taxon>Alveolata</taxon>
        <taxon>Dinophyceae</taxon>
        <taxon>Prorocentrales</taxon>
        <taxon>Prorocentraceae</taxon>
        <taxon>Prorocentrum</taxon>
    </lineage>
</organism>
<evidence type="ECO:0000256" key="2">
    <source>
        <dbReference type="ARBA" id="ARBA00010983"/>
    </source>
</evidence>